<keyword evidence="2" id="KW-1185">Reference proteome</keyword>
<dbReference type="PANTHER" id="PTHR17224">
    <property type="entry name" value="PEPTIDYL-TRNA HYDROLASE"/>
    <property type="match status" value="1"/>
</dbReference>
<dbReference type="Gene3D" id="3.40.50.1470">
    <property type="entry name" value="Peptidyl-tRNA hydrolase"/>
    <property type="match status" value="1"/>
</dbReference>
<name>A0ABP0M9Z5_9DINO</name>
<dbReference type="PROSITE" id="PS01195">
    <property type="entry name" value="PEPT_TRNA_HYDROL_1"/>
    <property type="match status" value="1"/>
</dbReference>
<dbReference type="PANTHER" id="PTHR17224:SF1">
    <property type="entry name" value="PEPTIDYL-TRNA HYDROLASE"/>
    <property type="match status" value="1"/>
</dbReference>
<organism evidence="1 2">
    <name type="scientific">Durusdinium trenchii</name>
    <dbReference type="NCBI Taxonomy" id="1381693"/>
    <lineage>
        <taxon>Eukaryota</taxon>
        <taxon>Sar</taxon>
        <taxon>Alveolata</taxon>
        <taxon>Dinophyceae</taxon>
        <taxon>Suessiales</taxon>
        <taxon>Symbiodiniaceae</taxon>
        <taxon>Durusdinium</taxon>
    </lineage>
</organism>
<proteinExistence type="inferred from homology"/>
<dbReference type="InterPro" id="IPR001328">
    <property type="entry name" value="Pept_tRNA_hydro"/>
</dbReference>
<comment type="caution">
    <text evidence="1">The sequence shown here is derived from an EMBL/GenBank/DDBJ whole genome shotgun (WGS) entry which is preliminary data.</text>
</comment>
<dbReference type="EMBL" id="CAXAMM010020635">
    <property type="protein sequence ID" value="CAK9048329.1"/>
    <property type="molecule type" value="Genomic_DNA"/>
</dbReference>
<dbReference type="GO" id="GO:0016787">
    <property type="term" value="F:hydrolase activity"/>
    <property type="evidence" value="ECO:0007669"/>
    <property type="project" value="UniProtKB-KW"/>
</dbReference>
<dbReference type="CDD" id="cd00462">
    <property type="entry name" value="PTH"/>
    <property type="match status" value="1"/>
</dbReference>
<gene>
    <name evidence="1" type="ORF">SCF082_LOCUS26931</name>
</gene>
<protein>
    <submittedName>
        <fullName evidence="1">Peptidyl-tRNA hydrolase (PTH)</fullName>
    </submittedName>
</protein>
<dbReference type="HAMAP" id="MF_00083">
    <property type="entry name" value="Pept_tRNA_hydro_bact"/>
    <property type="match status" value="1"/>
</dbReference>
<dbReference type="Pfam" id="PF01195">
    <property type="entry name" value="Pept_tRNA_hydro"/>
    <property type="match status" value="1"/>
</dbReference>
<accession>A0ABP0M9Z5</accession>
<reference evidence="1 2" key="1">
    <citation type="submission" date="2024-02" db="EMBL/GenBank/DDBJ databases">
        <authorList>
            <person name="Chen Y."/>
            <person name="Shah S."/>
            <person name="Dougan E. K."/>
            <person name="Thang M."/>
            <person name="Chan C."/>
        </authorList>
    </citation>
    <scope>NUCLEOTIDE SEQUENCE [LARGE SCALE GENOMIC DNA]</scope>
</reference>
<evidence type="ECO:0000313" key="1">
    <source>
        <dbReference type="EMBL" id="CAK9048329.1"/>
    </source>
</evidence>
<dbReference type="InterPro" id="IPR036416">
    <property type="entry name" value="Pept_tRNA_hydro_sf"/>
</dbReference>
<sequence>MLPPQVANAPKHAAPLEPSIRLRGAACTASLRGEPMRRSWAAGAAIGVAMARRSGRKNRLLTAQTLKLQPLRSSYSNGPGEEKRKVLAVVGLGNVGSRYVGTRHNIGFAAVDAIASHLLEDPAAKWFFQDDIWHGAFGGNVLQLARKSKDQLADTAFTDLVLFKPASMMNSSGGPVLELVQGYQISEENLVVIYDDLDLDVGRLRLRKSGSAGGQNGVKSIQAQGLKNFLRMRLGISRPPKSEGRNAVVSHVLGQFQAEEMDQTQMALRMTTEAVKDLADGVTIDNVMNKFNKSLVVAE</sequence>
<evidence type="ECO:0000313" key="2">
    <source>
        <dbReference type="Proteomes" id="UP001642464"/>
    </source>
</evidence>
<dbReference type="NCBIfam" id="TIGR00447">
    <property type="entry name" value="pth"/>
    <property type="match status" value="1"/>
</dbReference>
<dbReference type="InterPro" id="IPR018171">
    <property type="entry name" value="Pept_tRNA_hydro_CS"/>
</dbReference>
<dbReference type="Proteomes" id="UP001642464">
    <property type="component" value="Unassembled WGS sequence"/>
</dbReference>
<keyword evidence="1" id="KW-0378">Hydrolase</keyword>
<dbReference type="SUPFAM" id="SSF53178">
    <property type="entry name" value="Peptidyl-tRNA hydrolase-like"/>
    <property type="match status" value="1"/>
</dbReference>